<evidence type="ECO:0000313" key="2">
    <source>
        <dbReference type="Proteomes" id="UP001139488"/>
    </source>
</evidence>
<accession>A0A9X1WDK3</accession>
<proteinExistence type="predicted"/>
<evidence type="ECO:0000313" key="1">
    <source>
        <dbReference type="EMBL" id="MCJ2376440.1"/>
    </source>
</evidence>
<name>A0A9X1WDK3_9VIBR</name>
<dbReference type="Proteomes" id="UP001139488">
    <property type="component" value="Unassembled WGS sequence"/>
</dbReference>
<reference evidence="1" key="1">
    <citation type="submission" date="2021-11" db="EMBL/GenBank/DDBJ databases">
        <title>Vibrio ZSDE26 sp. nov. and Vibrio ZSDZ34 sp. nov., isolated from coastal seawater in Qingdao.</title>
        <authorList>
            <person name="Zhang P."/>
        </authorList>
    </citation>
    <scope>NUCLEOTIDE SEQUENCE</scope>
    <source>
        <strain evidence="1">ZSDZ34</strain>
    </source>
</reference>
<gene>
    <name evidence="1" type="ORF">LNL84_06280</name>
</gene>
<dbReference type="AlphaFoldDB" id="A0A9X1WDK3"/>
<organism evidence="1 2">
    <name type="scientific">Vibrio gelatinilyticus</name>
    <dbReference type="NCBI Taxonomy" id="2893468"/>
    <lineage>
        <taxon>Bacteria</taxon>
        <taxon>Pseudomonadati</taxon>
        <taxon>Pseudomonadota</taxon>
        <taxon>Gammaproteobacteria</taxon>
        <taxon>Vibrionales</taxon>
        <taxon>Vibrionaceae</taxon>
        <taxon>Vibrio</taxon>
    </lineage>
</organism>
<keyword evidence="2" id="KW-1185">Reference proteome</keyword>
<sequence length="79" mass="9101">MKSHCNTCGYITDHSKHFQEAKDKYPNTFWGGVRKFVWETLIVGGSTDMALKKLDEQDLVLTCRQCSSKKIDNQGKEFQ</sequence>
<protein>
    <submittedName>
        <fullName evidence="1">Uncharacterized protein</fullName>
    </submittedName>
</protein>
<comment type="caution">
    <text evidence="1">The sequence shown here is derived from an EMBL/GenBank/DDBJ whole genome shotgun (WGS) entry which is preliminary data.</text>
</comment>
<dbReference type="EMBL" id="JAJNNZ010000004">
    <property type="protein sequence ID" value="MCJ2376440.1"/>
    <property type="molecule type" value="Genomic_DNA"/>
</dbReference>
<dbReference type="RefSeq" id="WP_244355961.1">
    <property type="nucleotide sequence ID" value="NZ_JAJNNZ010000004.1"/>
</dbReference>